<comment type="caution">
    <text evidence="1">The sequence shown here is derived from an EMBL/GenBank/DDBJ whole genome shotgun (WGS) entry which is preliminary data.</text>
</comment>
<accession>A0ACC3YVV4</accession>
<protein>
    <submittedName>
        <fullName evidence="1">Uncharacterized protein</fullName>
    </submittedName>
</protein>
<keyword evidence="2" id="KW-1185">Reference proteome</keyword>
<evidence type="ECO:0000313" key="2">
    <source>
        <dbReference type="Proteomes" id="UP000805649"/>
    </source>
</evidence>
<organism evidence="1 2">
    <name type="scientific">Colletotrichum truncatum</name>
    <name type="common">Anthracnose fungus</name>
    <name type="synonym">Colletotrichum capsici</name>
    <dbReference type="NCBI Taxonomy" id="5467"/>
    <lineage>
        <taxon>Eukaryota</taxon>
        <taxon>Fungi</taxon>
        <taxon>Dikarya</taxon>
        <taxon>Ascomycota</taxon>
        <taxon>Pezizomycotina</taxon>
        <taxon>Sordariomycetes</taxon>
        <taxon>Hypocreomycetidae</taxon>
        <taxon>Glomerellales</taxon>
        <taxon>Glomerellaceae</taxon>
        <taxon>Colletotrichum</taxon>
        <taxon>Colletotrichum truncatum species complex</taxon>
    </lineage>
</organism>
<reference evidence="1 2" key="1">
    <citation type="journal article" date="2020" name="Phytopathology">
        <title>Genome Sequence Resources of Colletotrichum truncatum, C. plurivorum, C. musicola, and C. sojae: Four Species Pathogenic to Soybean (Glycine max).</title>
        <authorList>
            <person name="Rogerio F."/>
            <person name="Boufleur T.R."/>
            <person name="Ciampi-Guillardi M."/>
            <person name="Sukno S.A."/>
            <person name="Thon M.R."/>
            <person name="Massola Junior N.S."/>
            <person name="Baroncelli R."/>
        </authorList>
    </citation>
    <scope>NUCLEOTIDE SEQUENCE [LARGE SCALE GENOMIC DNA]</scope>
    <source>
        <strain evidence="1 2">CMES1059</strain>
    </source>
</reference>
<evidence type="ECO:0000313" key="1">
    <source>
        <dbReference type="EMBL" id="KAL0936012.1"/>
    </source>
</evidence>
<gene>
    <name evidence="1" type="ORF">CTRU02_208227</name>
</gene>
<name>A0ACC3YVV4_COLTU</name>
<dbReference type="EMBL" id="VUJX02000005">
    <property type="protein sequence ID" value="KAL0936012.1"/>
    <property type="molecule type" value="Genomic_DNA"/>
</dbReference>
<dbReference type="Proteomes" id="UP000805649">
    <property type="component" value="Unassembled WGS sequence"/>
</dbReference>
<sequence>MAPAPVDRVGQAAPEATTQDTIPTPSIAATDILDGTSGSTENPSSTSTTTILIFVIVVCAAAIMSAAIFYLFDRKKSRQFREACKRDPYLTRKEFSRRRKLSTLERLEEEELQRNIMIRKSLASRSTSRTSSDDELDVGTVSQQQHYMPEPPRGHNELHNHYQHRYQEPTEWLRGEVRRARSDSELSSSASLSSRSRYTEPHPGVEVEIPLPPQSRTPSPARMTVRDSMPPPSVDGHYARPLPPLPRASYAPARFQ</sequence>
<proteinExistence type="predicted"/>